<evidence type="ECO:0008006" key="3">
    <source>
        <dbReference type="Google" id="ProtNLM"/>
    </source>
</evidence>
<accession>A0ABX3JWI4</accession>
<dbReference type="PANTHER" id="PTHR43861:SF1">
    <property type="entry name" value="TRANS-ACONITATE 2-METHYLTRANSFERASE"/>
    <property type="match status" value="1"/>
</dbReference>
<dbReference type="InterPro" id="IPR029063">
    <property type="entry name" value="SAM-dependent_MTases_sf"/>
</dbReference>
<reference evidence="1 2" key="1">
    <citation type="submission" date="2016-12" db="EMBL/GenBank/DDBJ databases">
        <title>Genome sequencing and description of Paenibacillus sp. nov. from high altitude lake in the Indian Trans- Himalayas.</title>
        <authorList>
            <person name="Kiran S."/>
            <person name="Swarnkar M.K."/>
            <person name="Rana A."/>
            <person name="Tewari R."/>
            <person name="Gulati A."/>
        </authorList>
    </citation>
    <scope>NUCLEOTIDE SEQUENCE [LARGE SCALE GENOMIC DNA]</scope>
    <source>
        <strain evidence="1 2">IHBB 9951</strain>
    </source>
</reference>
<dbReference type="Gene3D" id="3.40.50.150">
    <property type="entry name" value="Vaccinia Virus protein VP39"/>
    <property type="match status" value="1"/>
</dbReference>
<name>A0ABX3JWI4_9BACL</name>
<dbReference type="CDD" id="cd02440">
    <property type="entry name" value="AdoMet_MTases"/>
    <property type="match status" value="1"/>
</dbReference>
<dbReference type="Proteomes" id="UP000189059">
    <property type="component" value="Unassembled WGS sequence"/>
</dbReference>
<evidence type="ECO:0000313" key="1">
    <source>
        <dbReference type="EMBL" id="OOC61778.1"/>
    </source>
</evidence>
<dbReference type="SUPFAM" id="SSF53335">
    <property type="entry name" value="S-adenosyl-L-methionine-dependent methyltransferases"/>
    <property type="match status" value="1"/>
</dbReference>
<protein>
    <recommendedName>
        <fullName evidence="3">Methyltransferase type 11 domain-containing protein</fullName>
    </recommendedName>
</protein>
<organism evidence="1 2">
    <name type="scientific">Paenibacillus ihbetae</name>
    <dbReference type="NCBI Taxonomy" id="1870820"/>
    <lineage>
        <taxon>Bacteria</taxon>
        <taxon>Bacillati</taxon>
        <taxon>Bacillota</taxon>
        <taxon>Bacilli</taxon>
        <taxon>Bacillales</taxon>
        <taxon>Paenibacillaceae</taxon>
        <taxon>Paenibacillus</taxon>
    </lineage>
</organism>
<dbReference type="Pfam" id="PF13489">
    <property type="entry name" value="Methyltransf_23"/>
    <property type="match status" value="1"/>
</dbReference>
<dbReference type="PANTHER" id="PTHR43861">
    <property type="entry name" value="TRANS-ACONITATE 2-METHYLTRANSFERASE-RELATED"/>
    <property type="match status" value="1"/>
</dbReference>
<evidence type="ECO:0000313" key="2">
    <source>
        <dbReference type="Proteomes" id="UP000189059"/>
    </source>
</evidence>
<sequence length="198" mass="23781">MPLSPRLYHWFVRPQWITKKYIHDHVRHHVPLEDKSVLDFGSGTGANCSICHSDRYLGIEPDRNRVFLARRLYPNHKFEVFDEQNIPIDNSSIDYIFVIAVLHHIPDELIQSYLLEFERILKPEGKIIVMEPYLCKERKLNNRFMIWYDDGKYIRSEHDYLDLFHAGRYECQVVKKFTKCFLYNEIFFTAVPTAKREL</sequence>
<proteinExistence type="predicted"/>
<comment type="caution">
    <text evidence="1">The sequence shown here is derived from an EMBL/GenBank/DDBJ whole genome shotgun (WGS) entry which is preliminary data.</text>
</comment>
<keyword evidence="2" id="KW-1185">Reference proteome</keyword>
<dbReference type="RefSeq" id="WP_077566586.1">
    <property type="nucleotide sequence ID" value="NZ_CP016809.1"/>
</dbReference>
<dbReference type="EMBL" id="MRVI01000001">
    <property type="protein sequence ID" value="OOC61778.1"/>
    <property type="molecule type" value="Genomic_DNA"/>
</dbReference>
<gene>
    <name evidence="1" type="ORF">BBD40_07880</name>
</gene>